<protein>
    <submittedName>
        <fullName evidence="1">Uncharacterized protein</fullName>
    </submittedName>
</protein>
<dbReference type="AlphaFoldDB" id="A0A438KEH3"/>
<dbReference type="Proteomes" id="UP000288805">
    <property type="component" value="Unassembled WGS sequence"/>
</dbReference>
<gene>
    <name evidence="1" type="ORF">CK203_005136</name>
</gene>
<sequence>MERREEGVRGKECNSSQLVDGKEEEGTLSLLFKRHVQDWEVGVVIQFTEFIHKVRVQEARRMVYFGVLSPTKEIWGTCAPMKTSSFPWDAKWGKILTIDVLNQMKMVNYQQMLANHILIHCKGYGQKKEEDVEYGFSLLVLVCSVKETKGSSMEELSDQKLKEIFSMSLKEFSRSLLGRNMFLC</sequence>
<accession>A0A438KEH3</accession>
<evidence type="ECO:0000313" key="2">
    <source>
        <dbReference type="Proteomes" id="UP000288805"/>
    </source>
</evidence>
<dbReference type="EMBL" id="QGNW01000008">
    <property type="protein sequence ID" value="RVX19592.1"/>
    <property type="molecule type" value="Genomic_DNA"/>
</dbReference>
<organism evidence="1 2">
    <name type="scientific">Vitis vinifera</name>
    <name type="common">Grape</name>
    <dbReference type="NCBI Taxonomy" id="29760"/>
    <lineage>
        <taxon>Eukaryota</taxon>
        <taxon>Viridiplantae</taxon>
        <taxon>Streptophyta</taxon>
        <taxon>Embryophyta</taxon>
        <taxon>Tracheophyta</taxon>
        <taxon>Spermatophyta</taxon>
        <taxon>Magnoliopsida</taxon>
        <taxon>eudicotyledons</taxon>
        <taxon>Gunneridae</taxon>
        <taxon>Pentapetalae</taxon>
        <taxon>rosids</taxon>
        <taxon>Vitales</taxon>
        <taxon>Vitaceae</taxon>
        <taxon>Viteae</taxon>
        <taxon>Vitis</taxon>
    </lineage>
</organism>
<evidence type="ECO:0000313" key="1">
    <source>
        <dbReference type="EMBL" id="RVX19592.1"/>
    </source>
</evidence>
<proteinExistence type="predicted"/>
<reference evidence="1 2" key="1">
    <citation type="journal article" date="2018" name="PLoS Genet.">
        <title>Population sequencing reveals clonal diversity and ancestral inbreeding in the grapevine cultivar Chardonnay.</title>
        <authorList>
            <person name="Roach M.J."/>
            <person name="Johnson D.L."/>
            <person name="Bohlmann J."/>
            <person name="van Vuuren H.J."/>
            <person name="Jones S.J."/>
            <person name="Pretorius I.S."/>
            <person name="Schmidt S.A."/>
            <person name="Borneman A.R."/>
        </authorList>
    </citation>
    <scope>NUCLEOTIDE SEQUENCE [LARGE SCALE GENOMIC DNA]</scope>
    <source>
        <strain evidence="2">cv. Chardonnay</strain>
        <tissue evidence="1">Leaf</tissue>
    </source>
</reference>
<comment type="caution">
    <text evidence="1">The sequence shown here is derived from an EMBL/GenBank/DDBJ whole genome shotgun (WGS) entry which is preliminary data.</text>
</comment>
<name>A0A438KEH3_VITVI</name>